<evidence type="ECO:0000313" key="1">
    <source>
        <dbReference type="EMBL" id="KMZ07336.1"/>
    </source>
</evidence>
<protein>
    <submittedName>
        <fullName evidence="1">Uncharacterized protein, isoform A</fullName>
    </submittedName>
</protein>
<dbReference type="Proteomes" id="UP000035880">
    <property type="component" value="Chromosome 4"/>
</dbReference>
<dbReference type="KEGG" id="dsi:Dsimw501_GD26878"/>
<dbReference type="AlphaFoldDB" id="A0A0J9USR3"/>
<reference evidence="1" key="3">
    <citation type="submission" date="2015-04" db="EMBL/GenBank/DDBJ databases">
        <authorList>
            <consortium name="FlyBase"/>
        </authorList>
    </citation>
    <scope>NUCLEOTIDE SEQUENCE</scope>
    <source>
        <strain evidence="1">W501</strain>
    </source>
</reference>
<organism evidence="1">
    <name type="scientific">Drosophila simulans</name>
    <name type="common">Fruit fly</name>
    <dbReference type="NCBI Taxonomy" id="7240"/>
    <lineage>
        <taxon>Eukaryota</taxon>
        <taxon>Metazoa</taxon>
        <taxon>Ecdysozoa</taxon>
        <taxon>Arthropoda</taxon>
        <taxon>Hexapoda</taxon>
        <taxon>Insecta</taxon>
        <taxon>Pterygota</taxon>
        <taxon>Neoptera</taxon>
        <taxon>Endopterygota</taxon>
        <taxon>Diptera</taxon>
        <taxon>Brachycera</taxon>
        <taxon>Muscomorpha</taxon>
        <taxon>Ephydroidea</taxon>
        <taxon>Drosophilidae</taxon>
        <taxon>Drosophila</taxon>
        <taxon>Sophophora</taxon>
    </lineage>
</organism>
<accession>A0A0J9USR3</accession>
<reference evidence="1" key="2">
    <citation type="submission" date="2014-06" db="EMBL/GenBank/DDBJ databases">
        <authorList>
            <person name="Hu T."/>
            <person name="Eisen M.B."/>
            <person name="Thornton K.R."/>
            <person name="Andolfatto P."/>
        </authorList>
    </citation>
    <scope>NUCLEOTIDE SEQUENCE</scope>
    <source>
        <strain evidence="1">W501</strain>
    </source>
</reference>
<gene>
    <name evidence="1" type="primary">Dsim\GD26878</name>
    <name evidence="1" type="ORF">Dsimw501_GD26878</name>
</gene>
<proteinExistence type="predicted"/>
<name>A0A0J9USR3_DROSI</name>
<reference evidence="1" key="1">
    <citation type="journal article" date="2013" name="Genome Res.">
        <title>A second-generation assembly of the Drosophila simulans genome provides new insights into patterns of lineage-specific divergence.</title>
        <authorList>
            <person name="Hu T.T."/>
            <person name="Eisen M.B."/>
            <person name="Thornton K.R."/>
            <person name="Andolfatto P."/>
        </authorList>
    </citation>
    <scope>NUCLEOTIDE SEQUENCE [LARGE SCALE GENOMIC DNA]</scope>
    <source>
        <strain evidence="1">W501</strain>
    </source>
</reference>
<dbReference type="Bgee" id="FBgn0268168">
    <property type="expression patterns" value="Expressed in adult organism and 2 other cell types or tissues"/>
</dbReference>
<sequence length="57" mass="6281">MISYLTNTNTKVTRRTETTAAHQPKDTLELGCRLGSLTESNWPCANYTVISGTTGYI</sequence>
<dbReference type="EMBL" id="CM002916">
    <property type="protein sequence ID" value="KMZ07336.1"/>
    <property type="molecule type" value="Genomic_DNA"/>
</dbReference>